<organism evidence="1 2">
    <name type="scientific">Rhodalgimonas zhirmunskyi</name>
    <dbReference type="NCBI Taxonomy" id="2964767"/>
    <lineage>
        <taxon>Bacteria</taxon>
        <taxon>Pseudomonadati</taxon>
        <taxon>Pseudomonadota</taxon>
        <taxon>Alphaproteobacteria</taxon>
        <taxon>Rhodobacterales</taxon>
        <taxon>Roseobacteraceae</taxon>
        <taxon>Rhodalgimonas</taxon>
    </lineage>
</organism>
<accession>A0AAJ1U4N4</accession>
<reference evidence="1" key="2">
    <citation type="submission" date="2023-04" db="EMBL/GenBank/DDBJ databases">
        <title>'Rhodoalgimonas zhirmunskyi' gen. nov., isolated from a red alga.</title>
        <authorList>
            <person name="Nedashkovskaya O.I."/>
            <person name="Otstavnykh N.Y."/>
            <person name="Bystritskaya E.P."/>
            <person name="Balabanova L.A."/>
            <person name="Isaeva M.P."/>
        </authorList>
    </citation>
    <scope>NUCLEOTIDE SEQUENCE</scope>
    <source>
        <strain evidence="1">10Alg 79</strain>
    </source>
</reference>
<gene>
    <name evidence="1" type="ORF">NOI20_05855</name>
</gene>
<evidence type="ECO:0000313" key="2">
    <source>
        <dbReference type="Proteomes" id="UP001227162"/>
    </source>
</evidence>
<name>A0AAJ1U4N4_9RHOB</name>
<keyword evidence="2" id="KW-1185">Reference proteome</keyword>
<comment type="caution">
    <text evidence="1">The sequence shown here is derived from an EMBL/GenBank/DDBJ whole genome shotgun (WGS) entry which is preliminary data.</text>
</comment>
<sequence length="122" mass="12902">MRKIFWTIPLFVAACSGTITGQVRGTGEKVQIEFEEQLDHVLYKARIGNESFAGKAIQDSSSTSIGAWIGTTSTNSVTAVMLGDKGSSLTCQLKYADSTGLTAAGGVGICQHSDGRVVDVLW</sequence>
<dbReference type="PROSITE" id="PS51257">
    <property type="entry name" value="PROKAR_LIPOPROTEIN"/>
    <property type="match status" value="1"/>
</dbReference>
<dbReference type="Proteomes" id="UP001227162">
    <property type="component" value="Unassembled WGS sequence"/>
</dbReference>
<dbReference type="EMBL" id="JANFFA010000001">
    <property type="protein sequence ID" value="MDQ2093625.1"/>
    <property type="molecule type" value="Genomic_DNA"/>
</dbReference>
<proteinExistence type="predicted"/>
<dbReference type="RefSeq" id="WP_317625208.1">
    <property type="nucleotide sequence ID" value="NZ_JANFFA010000001.1"/>
</dbReference>
<dbReference type="AlphaFoldDB" id="A0AAJ1U4N4"/>
<protein>
    <submittedName>
        <fullName evidence="1">Uncharacterized protein</fullName>
    </submittedName>
</protein>
<reference evidence="1" key="1">
    <citation type="submission" date="2022-07" db="EMBL/GenBank/DDBJ databases">
        <authorList>
            <person name="Otstavnykh N."/>
            <person name="Isaeva M."/>
            <person name="Bystritskaya E."/>
        </authorList>
    </citation>
    <scope>NUCLEOTIDE SEQUENCE</scope>
    <source>
        <strain evidence="1">10Alg 79</strain>
    </source>
</reference>
<evidence type="ECO:0000313" key="1">
    <source>
        <dbReference type="EMBL" id="MDQ2093625.1"/>
    </source>
</evidence>